<dbReference type="RefSeq" id="WP_283535703.1">
    <property type="nucleotide sequence ID" value="NZ_CP073633.1"/>
</dbReference>
<protein>
    <recommendedName>
        <fullName evidence="3">6-carboxy-5,6,7,8-tetrahydropterin synthase</fullName>
    </recommendedName>
</protein>
<dbReference type="EMBL" id="CP073633">
    <property type="protein sequence ID" value="WHQ70203.1"/>
    <property type="molecule type" value="Genomic_DNA"/>
</dbReference>
<evidence type="ECO:0000313" key="2">
    <source>
        <dbReference type="Proteomes" id="UP001223720"/>
    </source>
</evidence>
<name>A0AAX3WIF3_METEX</name>
<evidence type="ECO:0000313" key="1">
    <source>
        <dbReference type="EMBL" id="WHQ70203.1"/>
    </source>
</evidence>
<sequence>MTMTSAAMFAGVSPNRMIWVTFKVRGFHCYPGAPEAVAYLRERHRHQFGFRVWIEVFGDNREIEFHMTQAWLESLYAKDGVLEADGKSCEMLANELYARMVEEQRFQNRDIWIEVDEDGECGALMRYERGAR</sequence>
<reference evidence="1" key="1">
    <citation type="journal article" date="2022" name="Biotechnol. Bioprocess Eng.">
        <title>Pan-genome Analysis Reveals Comparative Genomic Features of Central Metabolic Pathways in Methylorubrum extorquens.</title>
        <authorList>
            <person name="Lee G.M."/>
            <person name="Scott-Nevros Z.K."/>
            <person name="Lee S.-M."/>
            <person name="Kim D."/>
        </authorList>
    </citation>
    <scope>NUCLEOTIDE SEQUENCE</scope>
    <source>
        <strain evidence="1">ATCC 55366</strain>
    </source>
</reference>
<proteinExistence type="predicted"/>
<evidence type="ECO:0008006" key="3">
    <source>
        <dbReference type="Google" id="ProtNLM"/>
    </source>
</evidence>
<gene>
    <name evidence="1" type="ORF">KEC54_00580</name>
</gene>
<dbReference type="AlphaFoldDB" id="A0AAX3WIF3"/>
<accession>A0AAX3WIF3</accession>
<dbReference type="Proteomes" id="UP001223720">
    <property type="component" value="Chromosome"/>
</dbReference>
<organism evidence="1 2">
    <name type="scientific">Methylorubrum extorquens</name>
    <name type="common">Methylobacterium dichloromethanicum</name>
    <name type="synonym">Methylobacterium extorquens</name>
    <dbReference type="NCBI Taxonomy" id="408"/>
    <lineage>
        <taxon>Bacteria</taxon>
        <taxon>Pseudomonadati</taxon>
        <taxon>Pseudomonadota</taxon>
        <taxon>Alphaproteobacteria</taxon>
        <taxon>Hyphomicrobiales</taxon>
        <taxon>Methylobacteriaceae</taxon>
        <taxon>Methylorubrum</taxon>
    </lineage>
</organism>